<evidence type="ECO:0000256" key="6">
    <source>
        <dbReference type="ARBA" id="ARBA00022786"/>
    </source>
</evidence>
<proteinExistence type="inferred from homology"/>
<dbReference type="GO" id="GO:0008270">
    <property type="term" value="F:zinc ion binding"/>
    <property type="evidence" value="ECO:0007669"/>
    <property type="project" value="UniProtKB-KW"/>
</dbReference>
<comment type="similarity">
    <text evidence="8">Belongs to the RNF181 family.</text>
</comment>
<dbReference type="EC" id="2.3.2.27" evidence="2"/>
<keyword evidence="3" id="KW-0808">Transferase</keyword>
<sequence length="219" mass="24002">MASGGVGGGRYYCHYCQRSTNPTLTNSVLKCNICHQGFIEEVESAVHNTELNEIESDAELASLTLISEINSALGGFTFGFNPDIATFNLNPPEHGTPSRRSRTRFFPDTMSALIAQLLANGDLNSNALNLTIIVSPDFGIGTIPPASTSDIASLPRRKLGQDDLRTYEECSICLEKYKVNDETMSLPCLHHFHQTCLATWLSQKGSCPICRKDIRGEDT</sequence>
<dbReference type="InterPro" id="IPR013083">
    <property type="entry name" value="Znf_RING/FYVE/PHD"/>
</dbReference>
<feature type="domain" description="RING-type" evidence="10">
    <location>
        <begin position="170"/>
        <end position="211"/>
    </location>
</feature>
<keyword evidence="6" id="KW-0833">Ubl conjugation pathway</keyword>
<evidence type="ECO:0000259" key="10">
    <source>
        <dbReference type="PROSITE" id="PS50089"/>
    </source>
</evidence>
<reference evidence="11" key="1">
    <citation type="submission" date="2017-02" db="UniProtKB">
        <authorList>
            <consortium name="WormBaseParasite"/>
        </authorList>
    </citation>
    <scope>IDENTIFICATION</scope>
</reference>
<keyword evidence="5 9" id="KW-0863">Zinc-finger</keyword>
<accession>A0A0R3TPT9</accession>
<dbReference type="PANTHER" id="PTHR45931:SF3">
    <property type="entry name" value="RING ZINC FINGER-CONTAINING PROTEIN"/>
    <property type="match status" value="1"/>
</dbReference>
<comment type="catalytic activity">
    <reaction evidence="1">
        <text>S-ubiquitinyl-[E2 ubiquitin-conjugating enzyme]-L-cysteine + [acceptor protein]-L-lysine = [E2 ubiquitin-conjugating enzyme]-L-cysteine + N(6)-ubiquitinyl-[acceptor protein]-L-lysine.</text>
        <dbReference type="EC" id="2.3.2.27"/>
    </reaction>
</comment>
<dbReference type="AlphaFoldDB" id="A0A0R3TPT9"/>
<evidence type="ECO:0000256" key="4">
    <source>
        <dbReference type="ARBA" id="ARBA00022723"/>
    </source>
</evidence>
<protein>
    <recommendedName>
        <fullName evidence="2">RING-type E3 ubiquitin transferase</fullName>
        <ecNumber evidence="2">2.3.2.27</ecNumber>
    </recommendedName>
</protein>
<dbReference type="PANTHER" id="PTHR45931">
    <property type="entry name" value="SI:CH211-59O9.10"/>
    <property type="match status" value="1"/>
</dbReference>
<dbReference type="Gene3D" id="3.30.40.10">
    <property type="entry name" value="Zinc/RING finger domain, C3HC4 (zinc finger)"/>
    <property type="match status" value="1"/>
</dbReference>
<keyword evidence="7" id="KW-0862">Zinc</keyword>
<evidence type="ECO:0000256" key="3">
    <source>
        <dbReference type="ARBA" id="ARBA00022679"/>
    </source>
</evidence>
<dbReference type="GO" id="GO:0005634">
    <property type="term" value="C:nucleus"/>
    <property type="evidence" value="ECO:0007669"/>
    <property type="project" value="TreeGrafter"/>
</dbReference>
<evidence type="ECO:0000256" key="8">
    <source>
        <dbReference type="ARBA" id="ARBA00038197"/>
    </source>
</evidence>
<dbReference type="Pfam" id="PF13639">
    <property type="entry name" value="zf-RING_2"/>
    <property type="match status" value="1"/>
</dbReference>
<evidence type="ECO:0000256" key="7">
    <source>
        <dbReference type="ARBA" id="ARBA00022833"/>
    </source>
</evidence>
<dbReference type="InterPro" id="IPR039525">
    <property type="entry name" value="RNF126-like_zinc-ribbon"/>
</dbReference>
<dbReference type="GO" id="GO:0061630">
    <property type="term" value="F:ubiquitin protein ligase activity"/>
    <property type="evidence" value="ECO:0007669"/>
    <property type="project" value="UniProtKB-EC"/>
</dbReference>
<dbReference type="GO" id="GO:0016567">
    <property type="term" value="P:protein ubiquitination"/>
    <property type="evidence" value="ECO:0007669"/>
    <property type="project" value="UniProtKB-ARBA"/>
</dbReference>
<name>A0A0R3TPT9_RODNA</name>
<organism evidence="11">
    <name type="scientific">Rodentolepis nana</name>
    <name type="common">Dwarf tapeworm</name>
    <name type="synonym">Hymenolepis nana</name>
    <dbReference type="NCBI Taxonomy" id="102285"/>
    <lineage>
        <taxon>Eukaryota</taxon>
        <taxon>Metazoa</taxon>
        <taxon>Spiralia</taxon>
        <taxon>Lophotrochozoa</taxon>
        <taxon>Platyhelminthes</taxon>
        <taxon>Cestoda</taxon>
        <taxon>Eucestoda</taxon>
        <taxon>Cyclophyllidea</taxon>
        <taxon>Hymenolepididae</taxon>
        <taxon>Rodentolepis</taxon>
    </lineage>
</organism>
<dbReference type="SUPFAM" id="SSF57850">
    <property type="entry name" value="RING/U-box"/>
    <property type="match status" value="1"/>
</dbReference>
<dbReference type="InterPro" id="IPR001841">
    <property type="entry name" value="Znf_RING"/>
</dbReference>
<dbReference type="PROSITE" id="PS50089">
    <property type="entry name" value="ZF_RING_2"/>
    <property type="match status" value="1"/>
</dbReference>
<dbReference type="GO" id="GO:0006511">
    <property type="term" value="P:ubiquitin-dependent protein catabolic process"/>
    <property type="evidence" value="ECO:0007669"/>
    <property type="project" value="TreeGrafter"/>
</dbReference>
<dbReference type="STRING" id="102285.A0A0R3TPT9"/>
<evidence type="ECO:0000256" key="9">
    <source>
        <dbReference type="PROSITE-ProRule" id="PRU00175"/>
    </source>
</evidence>
<dbReference type="SMART" id="SM00744">
    <property type="entry name" value="RINGv"/>
    <property type="match status" value="1"/>
</dbReference>
<dbReference type="Pfam" id="PF14369">
    <property type="entry name" value="Zn_ribbon_19"/>
    <property type="match status" value="1"/>
</dbReference>
<evidence type="ECO:0000313" key="11">
    <source>
        <dbReference type="WBParaSite" id="HNAJ_0000951101-mRNA-1"/>
    </source>
</evidence>
<dbReference type="InterPro" id="IPR011016">
    <property type="entry name" value="Znf_RING-CH"/>
</dbReference>
<dbReference type="SMART" id="SM00184">
    <property type="entry name" value="RING"/>
    <property type="match status" value="1"/>
</dbReference>
<keyword evidence="4" id="KW-0479">Metal-binding</keyword>
<evidence type="ECO:0000256" key="5">
    <source>
        <dbReference type="ARBA" id="ARBA00022771"/>
    </source>
</evidence>
<evidence type="ECO:0000256" key="1">
    <source>
        <dbReference type="ARBA" id="ARBA00000900"/>
    </source>
</evidence>
<evidence type="ECO:0000256" key="2">
    <source>
        <dbReference type="ARBA" id="ARBA00012483"/>
    </source>
</evidence>
<dbReference type="FunFam" id="3.30.40.10:FF:000127">
    <property type="entry name" value="E3 ubiquitin-protein ligase RNF181"/>
    <property type="match status" value="1"/>
</dbReference>
<dbReference type="WBParaSite" id="HNAJ_0000951101-mRNA-1">
    <property type="protein sequence ID" value="HNAJ_0000951101-mRNA-1"/>
    <property type="gene ID" value="HNAJ_0000951101"/>
</dbReference>
<dbReference type="InterPro" id="IPR051834">
    <property type="entry name" value="RING_finger_E3_ligase"/>
</dbReference>